<gene>
    <name evidence="2" type="ORF">CLPUN_15020</name>
</gene>
<dbReference type="Pfam" id="PF06114">
    <property type="entry name" value="Peptidase_M78"/>
    <property type="match status" value="1"/>
</dbReference>
<sequence>MGYNMNTLLPYIPSSDYDRVATEFLETYYPDAIYNPQPVPILDVAKNKMGLDVQFLCLSEELDIYGITIFDDGLVEFYDPIDGIYETKLFKKKTVIIDPEAVKMTNIGCQNNTIAHECVHWYKHRMYYKMQEIYLPRQAKLCKCSVRDLPIMTEDEEIMENQAIGIAPKILMPKRAFEEFVSDYDIRSEEESWREISDIARFFKVSKQSVKIRLQECGIL</sequence>
<evidence type="ECO:0000313" key="2">
    <source>
        <dbReference type="EMBL" id="OOM79821.1"/>
    </source>
</evidence>
<name>A0A1S8TPZ6_9CLOT</name>
<comment type="caution">
    <text evidence="2">The sequence shown here is derived from an EMBL/GenBank/DDBJ whole genome shotgun (WGS) entry which is preliminary data.</text>
</comment>
<feature type="domain" description="IrrE N-terminal-like" evidence="1">
    <location>
        <begin position="152"/>
        <end position="214"/>
    </location>
</feature>
<dbReference type="Proteomes" id="UP000190890">
    <property type="component" value="Unassembled WGS sequence"/>
</dbReference>
<evidence type="ECO:0000313" key="3">
    <source>
        <dbReference type="Proteomes" id="UP000190890"/>
    </source>
</evidence>
<keyword evidence="3" id="KW-1185">Reference proteome</keyword>
<dbReference type="AlphaFoldDB" id="A0A1S8TPZ6"/>
<proteinExistence type="predicted"/>
<reference evidence="2 3" key="1">
    <citation type="submission" date="2016-05" db="EMBL/GenBank/DDBJ databases">
        <title>Microbial solvent formation.</title>
        <authorList>
            <person name="Poehlein A."/>
            <person name="Montoya Solano J.D."/>
            <person name="Flitsch S."/>
            <person name="Krabben P."/>
            <person name="Duerre P."/>
            <person name="Daniel R."/>
        </authorList>
    </citation>
    <scope>NUCLEOTIDE SEQUENCE [LARGE SCALE GENOMIC DNA]</scope>
    <source>
        <strain evidence="2 3">DSM 2619</strain>
    </source>
</reference>
<dbReference type="OrthoDB" id="581382at2"/>
<dbReference type="InterPro" id="IPR010359">
    <property type="entry name" value="IrrE_HExxH"/>
</dbReference>
<dbReference type="EMBL" id="LZZM01000098">
    <property type="protein sequence ID" value="OOM79821.1"/>
    <property type="molecule type" value="Genomic_DNA"/>
</dbReference>
<protein>
    <recommendedName>
        <fullName evidence="1">IrrE N-terminal-like domain-containing protein</fullName>
    </recommendedName>
</protein>
<organism evidence="2 3">
    <name type="scientific">Clostridium puniceum</name>
    <dbReference type="NCBI Taxonomy" id="29367"/>
    <lineage>
        <taxon>Bacteria</taxon>
        <taxon>Bacillati</taxon>
        <taxon>Bacillota</taxon>
        <taxon>Clostridia</taxon>
        <taxon>Eubacteriales</taxon>
        <taxon>Clostridiaceae</taxon>
        <taxon>Clostridium</taxon>
    </lineage>
</organism>
<accession>A0A1S8TPZ6</accession>
<dbReference type="STRING" id="29367.CLPUN_15020"/>
<evidence type="ECO:0000259" key="1">
    <source>
        <dbReference type="Pfam" id="PF06114"/>
    </source>
</evidence>
<dbReference type="RefSeq" id="WP_077846688.1">
    <property type="nucleotide sequence ID" value="NZ_LZZM01000098.1"/>
</dbReference>